<dbReference type="GO" id="GO:0004252">
    <property type="term" value="F:serine-type endopeptidase activity"/>
    <property type="evidence" value="ECO:0007669"/>
    <property type="project" value="InterPro"/>
</dbReference>
<evidence type="ECO:0000313" key="11">
    <source>
        <dbReference type="EMBL" id="UXX33473.1"/>
    </source>
</evidence>
<evidence type="ECO:0000256" key="8">
    <source>
        <dbReference type="RuleBase" id="RU363034"/>
    </source>
</evidence>
<dbReference type="PROSITE" id="PS50240">
    <property type="entry name" value="TRYPSIN_DOM"/>
    <property type="match status" value="1"/>
</dbReference>
<dbReference type="FunFam" id="2.40.10.10:FF:000077">
    <property type="entry name" value="Predicted protein"/>
    <property type="match status" value="1"/>
</dbReference>
<comment type="similarity">
    <text evidence="1">Belongs to the peptidase S1 family.</text>
</comment>
<dbReference type="PRINTS" id="PR00722">
    <property type="entry name" value="CHYMOTRYPSIN"/>
</dbReference>
<evidence type="ECO:0000259" key="10">
    <source>
        <dbReference type="PROSITE" id="PS50240"/>
    </source>
</evidence>
<evidence type="ECO:0000256" key="1">
    <source>
        <dbReference type="ARBA" id="ARBA00007664"/>
    </source>
</evidence>
<evidence type="ECO:0000256" key="2">
    <source>
        <dbReference type="ARBA" id="ARBA00022670"/>
    </source>
</evidence>
<evidence type="ECO:0000256" key="7">
    <source>
        <dbReference type="ARBA" id="ARBA00023157"/>
    </source>
</evidence>
<dbReference type="InterPro" id="IPR050430">
    <property type="entry name" value="Peptidase_S1"/>
</dbReference>
<sequence length="261" mass="27123">MMLHTIISVVLLASCALGAPETLSYIRDISGLDGRIIGGEDATIEEFPYQVSLRILGSHSCGGVIISSDYVLTAAHCAGYPSSWYSIRAGSTYQTSGGVTVSVSAITAHPDYNTEIENDIAVVRLASSLTFSASIAPIPMASVNPSAGENAVVTGWGDVVEGAQTGVNVLQAVTVPIVDHEECARLYENHRYSVLPSMICAGFLEGGRDACQGDSGGPLAANGVLVGIVSWGEGCAQPNYPGVYASVAYLRSFVTEISGVQ</sequence>
<keyword evidence="4 8" id="KW-0378">Hydrolase</keyword>
<dbReference type="PANTHER" id="PTHR24276:SF91">
    <property type="entry name" value="AT26814P-RELATED"/>
    <property type="match status" value="1"/>
</dbReference>
<reference evidence="11" key="1">
    <citation type="submission" date="2021-07" db="EMBL/GenBank/DDBJ databases">
        <authorList>
            <person name="Xie M."/>
            <person name="Chen H."/>
            <person name="Zhong Y."/>
            <person name="Lin L."/>
            <person name="Zhang G."/>
            <person name="Su W."/>
        </authorList>
    </citation>
    <scope>NUCLEOTIDE SEQUENCE</scope>
</reference>
<dbReference type="Gene3D" id="2.40.10.10">
    <property type="entry name" value="Trypsin-like serine proteases"/>
    <property type="match status" value="2"/>
</dbReference>
<dbReference type="PROSITE" id="PS00135">
    <property type="entry name" value="TRYPSIN_SER"/>
    <property type="match status" value="1"/>
</dbReference>
<keyword evidence="3 9" id="KW-0732">Signal</keyword>
<dbReference type="PROSITE" id="PS00134">
    <property type="entry name" value="TRYPSIN_HIS"/>
    <property type="match status" value="1"/>
</dbReference>
<evidence type="ECO:0000256" key="9">
    <source>
        <dbReference type="SAM" id="SignalP"/>
    </source>
</evidence>
<evidence type="ECO:0000256" key="3">
    <source>
        <dbReference type="ARBA" id="ARBA00022729"/>
    </source>
</evidence>
<organism evidence="11">
    <name type="scientific">Holotrichia oblita</name>
    <name type="common">Chafer beetle</name>
    <dbReference type="NCBI Taxonomy" id="644536"/>
    <lineage>
        <taxon>Eukaryota</taxon>
        <taxon>Metazoa</taxon>
        <taxon>Ecdysozoa</taxon>
        <taxon>Arthropoda</taxon>
        <taxon>Hexapoda</taxon>
        <taxon>Insecta</taxon>
        <taxon>Pterygota</taxon>
        <taxon>Neoptera</taxon>
        <taxon>Endopterygota</taxon>
        <taxon>Coleoptera</taxon>
        <taxon>Polyphaga</taxon>
        <taxon>Scarabaeiformia</taxon>
        <taxon>Scarabaeidae</taxon>
        <taxon>Melolonthinae</taxon>
        <taxon>Holotrichia</taxon>
    </lineage>
</organism>
<evidence type="ECO:0000256" key="4">
    <source>
        <dbReference type="ARBA" id="ARBA00022801"/>
    </source>
</evidence>
<dbReference type="CDD" id="cd00190">
    <property type="entry name" value="Tryp_SPc"/>
    <property type="match status" value="1"/>
</dbReference>
<dbReference type="InterPro" id="IPR033116">
    <property type="entry name" value="TRYPSIN_SER"/>
</dbReference>
<keyword evidence="2 8" id="KW-0645">Protease</keyword>
<dbReference type="SUPFAM" id="SSF50494">
    <property type="entry name" value="Trypsin-like serine proteases"/>
    <property type="match status" value="1"/>
</dbReference>
<dbReference type="Pfam" id="PF00089">
    <property type="entry name" value="Trypsin"/>
    <property type="match status" value="1"/>
</dbReference>
<keyword evidence="6" id="KW-0865">Zymogen</keyword>
<evidence type="ECO:0000256" key="6">
    <source>
        <dbReference type="ARBA" id="ARBA00023145"/>
    </source>
</evidence>
<dbReference type="AlphaFoldDB" id="A0A977XUS5"/>
<dbReference type="InterPro" id="IPR043504">
    <property type="entry name" value="Peptidase_S1_PA_chymotrypsin"/>
</dbReference>
<feature type="signal peptide" evidence="9">
    <location>
        <begin position="1"/>
        <end position="18"/>
    </location>
</feature>
<accession>A0A977XUS5</accession>
<dbReference type="InterPro" id="IPR001314">
    <property type="entry name" value="Peptidase_S1A"/>
</dbReference>
<dbReference type="EMBL" id="MZ533111">
    <property type="protein sequence ID" value="UXX33473.1"/>
    <property type="molecule type" value="mRNA"/>
</dbReference>
<protein>
    <submittedName>
        <fullName evidence="11">Serine protease-like protein</fullName>
    </submittedName>
</protein>
<name>A0A977XUS5_HOLOL</name>
<feature type="chain" id="PRO_5037202921" evidence="9">
    <location>
        <begin position="19"/>
        <end position="261"/>
    </location>
</feature>
<evidence type="ECO:0000256" key="5">
    <source>
        <dbReference type="ARBA" id="ARBA00022825"/>
    </source>
</evidence>
<dbReference type="InterPro" id="IPR009003">
    <property type="entry name" value="Peptidase_S1_PA"/>
</dbReference>
<dbReference type="InterPro" id="IPR001254">
    <property type="entry name" value="Trypsin_dom"/>
</dbReference>
<keyword evidence="5 8" id="KW-0720">Serine protease</keyword>
<keyword evidence="7" id="KW-1015">Disulfide bond</keyword>
<dbReference type="SMART" id="SM00020">
    <property type="entry name" value="Tryp_SPc"/>
    <property type="match status" value="1"/>
</dbReference>
<dbReference type="InterPro" id="IPR018114">
    <property type="entry name" value="TRYPSIN_HIS"/>
</dbReference>
<dbReference type="PANTHER" id="PTHR24276">
    <property type="entry name" value="POLYSERASE-RELATED"/>
    <property type="match status" value="1"/>
</dbReference>
<proteinExistence type="evidence at transcript level"/>
<dbReference type="GO" id="GO:0006508">
    <property type="term" value="P:proteolysis"/>
    <property type="evidence" value="ECO:0007669"/>
    <property type="project" value="UniProtKB-KW"/>
</dbReference>
<feature type="domain" description="Peptidase S1" evidence="10">
    <location>
        <begin position="36"/>
        <end position="259"/>
    </location>
</feature>